<feature type="signal peptide" evidence="1">
    <location>
        <begin position="1"/>
        <end position="17"/>
    </location>
</feature>
<dbReference type="AlphaFoldDB" id="A0A8H4F1W9"/>
<dbReference type="Proteomes" id="UP000469890">
    <property type="component" value="Unassembled WGS sequence"/>
</dbReference>
<evidence type="ECO:0008006" key="4">
    <source>
        <dbReference type="Google" id="ProtNLM"/>
    </source>
</evidence>
<proteinExistence type="predicted"/>
<dbReference type="EMBL" id="JAAECE010000005">
    <property type="protein sequence ID" value="KAF1801003.1"/>
    <property type="molecule type" value="Genomic_DNA"/>
</dbReference>
<comment type="caution">
    <text evidence="2">The sequence shown here is derived from an EMBL/GenBank/DDBJ whole genome shotgun (WGS) entry which is preliminary data.</text>
</comment>
<sequence>MALFFLGMCCRCFGCTGGSMMAIDLLIHYCIPSCQHSSFLGHARIYNAHERVDVTCHCIQCLPWELCMCIYTYVCICPPSQTITAYKEEGC</sequence>
<evidence type="ECO:0000256" key="1">
    <source>
        <dbReference type="SAM" id="SignalP"/>
    </source>
</evidence>
<feature type="chain" id="PRO_5034271600" description="Secreted protein" evidence="1">
    <location>
        <begin position="18"/>
        <end position="91"/>
    </location>
</feature>
<evidence type="ECO:0000313" key="2">
    <source>
        <dbReference type="EMBL" id="KAF1801003.1"/>
    </source>
</evidence>
<accession>A0A8H4F1W9</accession>
<protein>
    <recommendedName>
        <fullName evidence="4">Secreted protein</fullName>
    </recommendedName>
</protein>
<keyword evidence="1" id="KW-0732">Signal</keyword>
<evidence type="ECO:0000313" key="3">
    <source>
        <dbReference type="Proteomes" id="UP000469890"/>
    </source>
</evidence>
<organism evidence="2 3">
    <name type="scientific">Mucor circinelloides f. lusitanicus</name>
    <name type="common">Mucor racemosus var. lusitanicus</name>
    <dbReference type="NCBI Taxonomy" id="29924"/>
    <lineage>
        <taxon>Eukaryota</taxon>
        <taxon>Fungi</taxon>
        <taxon>Fungi incertae sedis</taxon>
        <taxon>Mucoromycota</taxon>
        <taxon>Mucoromycotina</taxon>
        <taxon>Mucoromycetes</taxon>
        <taxon>Mucorales</taxon>
        <taxon>Mucorineae</taxon>
        <taxon>Mucoraceae</taxon>
        <taxon>Mucor</taxon>
    </lineage>
</organism>
<reference evidence="2 3" key="1">
    <citation type="submission" date="2019-09" db="EMBL/GenBank/DDBJ databases">
        <authorList>
            <consortium name="DOE Joint Genome Institute"/>
            <person name="Mondo S.J."/>
            <person name="Navarro-Mendoza M.I."/>
            <person name="Perez-Arques C."/>
            <person name="Panchal S."/>
            <person name="Nicolas F.E."/>
            <person name="Ganguly P."/>
            <person name="Pangilinan J."/>
            <person name="Grigoriev I."/>
            <person name="Heitman J."/>
            <person name="Sanya K."/>
            <person name="Garre V."/>
        </authorList>
    </citation>
    <scope>NUCLEOTIDE SEQUENCE [LARGE SCALE GENOMIC DNA]</scope>
    <source>
        <strain evidence="2 3">MU402</strain>
    </source>
</reference>
<name>A0A8H4F1W9_MUCCL</name>
<gene>
    <name evidence="2" type="ORF">FB192DRAFT_1383458</name>
</gene>